<accession>A0A1J4JXD9</accession>
<feature type="compositionally biased region" description="Low complexity" evidence="2">
    <location>
        <begin position="125"/>
        <end position="135"/>
    </location>
</feature>
<feature type="coiled-coil region" evidence="1">
    <location>
        <begin position="247"/>
        <end position="274"/>
    </location>
</feature>
<dbReference type="RefSeq" id="XP_068356953.1">
    <property type="nucleotide sequence ID" value="XM_068490139.1"/>
</dbReference>
<organism evidence="3 4">
    <name type="scientific">Tritrichomonas foetus</name>
    <dbReference type="NCBI Taxonomy" id="1144522"/>
    <lineage>
        <taxon>Eukaryota</taxon>
        <taxon>Metamonada</taxon>
        <taxon>Parabasalia</taxon>
        <taxon>Tritrichomonadida</taxon>
        <taxon>Tritrichomonadidae</taxon>
        <taxon>Tritrichomonas</taxon>
    </lineage>
</organism>
<comment type="caution">
    <text evidence="3">The sequence shown here is derived from an EMBL/GenBank/DDBJ whole genome shotgun (WGS) entry which is preliminary data.</text>
</comment>
<proteinExistence type="predicted"/>
<protein>
    <submittedName>
        <fullName evidence="3">Uncharacterized protein</fullName>
    </submittedName>
</protein>
<dbReference type="GeneID" id="94824843"/>
<evidence type="ECO:0000256" key="1">
    <source>
        <dbReference type="SAM" id="Coils"/>
    </source>
</evidence>
<feature type="compositionally biased region" description="Low complexity" evidence="2">
    <location>
        <begin position="62"/>
        <end position="74"/>
    </location>
</feature>
<dbReference type="OrthoDB" id="10667747at2759"/>
<dbReference type="VEuPathDB" id="TrichDB:TRFO_01514"/>
<feature type="compositionally biased region" description="Basic and acidic residues" evidence="2">
    <location>
        <begin position="114"/>
        <end position="124"/>
    </location>
</feature>
<feature type="region of interest" description="Disordered" evidence="2">
    <location>
        <begin position="1"/>
        <end position="74"/>
    </location>
</feature>
<dbReference type="EMBL" id="MLAK01000815">
    <property type="protein sequence ID" value="OHT03817.1"/>
    <property type="molecule type" value="Genomic_DNA"/>
</dbReference>
<sequence length="386" mass="44138">MEEKGEVSENDDIIFTNEPDDELAKLTKNLSEQLQPSSENSQMNNLPPISNSPKKSKTLAISLPELSESSSPPRSPLSYVFGNSVNIQPLLITSVKSPLAEKSDTDNPGNFSDSNDRNFNDNKNNHYNNKANSKNSRNKSRSQPVRPVPPIDTHFVDQEEIKFALDRLIKKGIIPEYQIRNDVISLARRDTVIAMLNEDYDRADALENAIAILAQSIKADSSLMEDKTSTETIKNRLDLAKASQKQIEAHWNEIIEQQKEIERLRRETLQQSQESDIRSFKEKWEQPEAMIPFTKPSVELLQIRQQQKAYAIAHKFIDAKAMKIKADKLQKIETEIARKRAAQVMKAEYEQILEKHRKEVEAGEMNWARKLETLEMEKQAALKVND</sequence>
<evidence type="ECO:0000313" key="3">
    <source>
        <dbReference type="EMBL" id="OHT03817.1"/>
    </source>
</evidence>
<evidence type="ECO:0000313" key="4">
    <source>
        <dbReference type="Proteomes" id="UP000179807"/>
    </source>
</evidence>
<feature type="region of interest" description="Disordered" evidence="2">
    <location>
        <begin position="98"/>
        <end position="151"/>
    </location>
</feature>
<feature type="compositionally biased region" description="Polar residues" evidence="2">
    <location>
        <begin position="28"/>
        <end position="53"/>
    </location>
</feature>
<gene>
    <name evidence="3" type="ORF">TRFO_01514</name>
</gene>
<dbReference type="AlphaFoldDB" id="A0A1J4JXD9"/>
<name>A0A1J4JXD9_9EUKA</name>
<evidence type="ECO:0000256" key="2">
    <source>
        <dbReference type="SAM" id="MobiDB-lite"/>
    </source>
</evidence>
<keyword evidence="1" id="KW-0175">Coiled coil</keyword>
<reference evidence="3" key="1">
    <citation type="submission" date="2016-10" db="EMBL/GenBank/DDBJ databases">
        <authorList>
            <person name="Benchimol M."/>
            <person name="Almeida L.G."/>
            <person name="Vasconcelos A.T."/>
            <person name="Perreira-Neves A."/>
            <person name="Rosa I.A."/>
            <person name="Tasca T."/>
            <person name="Bogo M.R."/>
            <person name="de Souza W."/>
        </authorList>
    </citation>
    <scope>NUCLEOTIDE SEQUENCE [LARGE SCALE GENOMIC DNA]</scope>
    <source>
        <strain evidence="3">K</strain>
    </source>
</reference>
<keyword evidence="4" id="KW-1185">Reference proteome</keyword>
<dbReference type="PANTHER" id="PTHR47026:SF2">
    <property type="entry name" value="FLAGELLAR ASSOCIATED PROTEIN"/>
    <property type="match status" value="1"/>
</dbReference>
<dbReference type="Proteomes" id="UP000179807">
    <property type="component" value="Unassembled WGS sequence"/>
</dbReference>
<feature type="coiled-coil region" evidence="1">
    <location>
        <begin position="339"/>
        <end position="366"/>
    </location>
</feature>
<dbReference type="PANTHER" id="PTHR47026">
    <property type="entry name" value="PIGMENTOSA GTPASE REGULATOR-LIKE PROTEIN, PUTATIVE-RELATED"/>
    <property type="match status" value="1"/>
</dbReference>